<gene>
    <name evidence="2" type="ORF">FISHEDRAFT_44951</name>
</gene>
<reference evidence="2 3" key="1">
    <citation type="journal article" date="2015" name="Fungal Genet. Biol.">
        <title>Evolution of novel wood decay mechanisms in Agaricales revealed by the genome sequences of Fistulina hepatica and Cylindrobasidium torrendii.</title>
        <authorList>
            <person name="Floudas D."/>
            <person name="Held B.W."/>
            <person name="Riley R."/>
            <person name="Nagy L.G."/>
            <person name="Koehler G."/>
            <person name="Ransdell A.S."/>
            <person name="Younus H."/>
            <person name="Chow J."/>
            <person name="Chiniquy J."/>
            <person name="Lipzen A."/>
            <person name="Tritt A."/>
            <person name="Sun H."/>
            <person name="Haridas S."/>
            <person name="LaButti K."/>
            <person name="Ohm R.A."/>
            <person name="Kues U."/>
            <person name="Blanchette R.A."/>
            <person name="Grigoriev I.V."/>
            <person name="Minto R.E."/>
            <person name="Hibbett D.S."/>
        </authorList>
    </citation>
    <scope>NUCLEOTIDE SEQUENCE [LARGE SCALE GENOMIC DNA]</scope>
    <source>
        <strain evidence="2 3">ATCC 64428</strain>
    </source>
</reference>
<name>A0A0D7A9E9_9AGAR</name>
<dbReference type="PROSITE" id="PS50191">
    <property type="entry name" value="CRAL_TRIO"/>
    <property type="match status" value="1"/>
</dbReference>
<dbReference type="SMART" id="SM01100">
    <property type="entry name" value="CRAL_TRIO_N"/>
    <property type="match status" value="1"/>
</dbReference>
<dbReference type="PANTHER" id="PTHR45657:SF3">
    <property type="entry name" value="TRANSPORTER, PUTATIVE (AFU_ORTHOLOGUE AFUA_5G09260)-RELATED"/>
    <property type="match status" value="1"/>
</dbReference>
<dbReference type="InterPro" id="IPR001251">
    <property type="entry name" value="CRAL-TRIO_dom"/>
</dbReference>
<dbReference type="PANTHER" id="PTHR45657">
    <property type="entry name" value="CRAL-TRIO DOMAIN-CONTAINING PROTEIN YKL091C-RELATED"/>
    <property type="match status" value="1"/>
</dbReference>
<proteinExistence type="predicted"/>
<dbReference type="Pfam" id="PF03765">
    <property type="entry name" value="CRAL_TRIO_N"/>
    <property type="match status" value="1"/>
</dbReference>
<dbReference type="CDD" id="cd00170">
    <property type="entry name" value="SEC14"/>
    <property type="match status" value="1"/>
</dbReference>
<evidence type="ECO:0000259" key="1">
    <source>
        <dbReference type="PROSITE" id="PS50191"/>
    </source>
</evidence>
<dbReference type="Gene3D" id="3.40.525.10">
    <property type="entry name" value="CRAL-TRIO lipid binding domain"/>
    <property type="match status" value="1"/>
</dbReference>
<dbReference type="SUPFAM" id="SSF46938">
    <property type="entry name" value="CRAL/TRIO N-terminal domain"/>
    <property type="match status" value="1"/>
</dbReference>
<dbReference type="OrthoDB" id="30289at2759"/>
<evidence type="ECO:0000313" key="2">
    <source>
        <dbReference type="EMBL" id="KIY47637.1"/>
    </source>
</evidence>
<organism evidence="2 3">
    <name type="scientific">Fistulina hepatica ATCC 64428</name>
    <dbReference type="NCBI Taxonomy" id="1128425"/>
    <lineage>
        <taxon>Eukaryota</taxon>
        <taxon>Fungi</taxon>
        <taxon>Dikarya</taxon>
        <taxon>Basidiomycota</taxon>
        <taxon>Agaricomycotina</taxon>
        <taxon>Agaricomycetes</taxon>
        <taxon>Agaricomycetidae</taxon>
        <taxon>Agaricales</taxon>
        <taxon>Fistulinaceae</taxon>
        <taxon>Fistulina</taxon>
    </lineage>
</organism>
<sequence length="328" mass="37536">MPERIETDAPYKPPHHIVNGHLGHLTDAQEEAFGVFRENLTRANLYTPDPPSHDDSTLLRFLRARSFKPDAAQKQFAETERWREHHAVDELYRTFDPVEFESTRRFYPRWTGHRDRDGFPVYVYKVAALVPIRKELEAVPPERRYQRIVALWETMRLFALPLCNSLPHPGVPPLHTKADTLGQPPSIVPNEICAVTSIVDLADVSFSTIWNLRNHLSEASRLATAYYPETLNATVVVNCPSYFPTIWGWLKGWFDEGTREKIHILGKQPGSQLRKIIHPKDLPRAYGGELDWKFEDEPALDDAAKAAVGEMPKGPAYWRDGKVVKPSQ</sequence>
<feature type="domain" description="CRAL-TRIO" evidence="1">
    <location>
        <begin position="99"/>
        <end position="294"/>
    </location>
</feature>
<dbReference type="SUPFAM" id="SSF52087">
    <property type="entry name" value="CRAL/TRIO domain"/>
    <property type="match status" value="1"/>
</dbReference>
<dbReference type="AlphaFoldDB" id="A0A0D7A9E9"/>
<dbReference type="Gene3D" id="1.10.8.20">
    <property type="entry name" value="N-terminal domain of phosphatidylinositol transfer protein sec14p"/>
    <property type="match status" value="1"/>
</dbReference>
<accession>A0A0D7A9E9</accession>
<dbReference type="InterPro" id="IPR036273">
    <property type="entry name" value="CRAL/TRIO_N_dom_sf"/>
</dbReference>
<dbReference type="SMART" id="SM00516">
    <property type="entry name" value="SEC14"/>
    <property type="match status" value="1"/>
</dbReference>
<dbReference type="Proteomes" id="UP000054144">
    <property type="component" value="Unassembled WGS sequence"/>
</dbReference>
<dbReference type="InterPro" id="IPR011074">
    <property type="entry name" value="CRAL/TRIO_N_dom"/>
</dbReference>
<protein>
    <submittedName>
        <fullName evidence="2">CRAL/TRIO domain-containing protein</fullName>
    </submittedName>
</protein>
<evidence type="ECO:0000313" key="3">
    <source>
        <dbReference type="Proteomes" id="UP000054144"/>
    </source>
</evidence>
<dbReference type="Pfam" id="PF00650">
    <property type="entry name" value="CRAL_TRIO"/>
    <property type="match status" value="1"/>
</dbReference>
<keyword evidence="3" id="KW-1185">Reference proteome</keyword>
<dbReference type="InterPro" id="IPR051026">
    <property type="entry name" value="PI/PC_transfer"/>
</dbReference>
<dbReference type="InterPro" id="IPR036865">
    <property type="entry name" value="CRAL-TRIO_dom_sf"/>
</dbReference>
<dbReference type="EMBL" id="KN881930">
    <property type="protein sequence ID" value="KIY47637.1"/>
    <property type="molecule type" value="Genomic_DNA"/>
</dbReference>